<evidence type="ECO:0000313" key="2">
    <source>
        <dbReference type="Proteomes" id="UP000186102"/>
    </source>
</evidence>
<keyword evidence="2" id="KW-1185">Reference proteome</keyword>
<name>A0A1Q8QGV6_9FIRM</name>
<reference evidence="1 2" key="1">
    <citation type="submission" date="2016-09" db="EMBL/GenBank/DDBJ databases">
        <title>Complete genome of Desulfosporosinus sp. OL.</title>
        <authorList>
            <person name="Mardanov A."/>
            <person name="Beletsky A."/>
            <person name="Panova A."/>
            <person name="Karnachuk O."/>
            <person name="Ravin N."/>
        </authorList>
    </citation>
    <scope>NUCLEOTIDE SEQUENCE [LARGE SCALE GENOMIC DNA]</scope>
    <source>
        <strain evidence="1 2">OL</strain>
    </source>
</reference>
<gene>
    <name evidence="1" type="ORF">DSOL_4934</name>
</gene>
<evidence type="ECO:0000313" key="1">
    <source>
        <dbReference type="EMBL" id="OLN26583.1"/>
    </source>
</evidence>
<accession>A0A1Q8QGV6</accession>
<sequence length="92" mass="10537">MEQEPAIKQKDYERASRLLGRLFEVDSDITEQINRCLQYYGANGFFRNLESFDFSEDVFEKLKAVRMVLFGMGEEAVPDLQKLEKPGGGAKP</sequence>
<dbReference type="Proteomes" id="UP000186102">
    <property type="component" value="Unassembled WGS sequence"/>
</dbReference>
<dbReference type="EMBL" id="MLBF01000074">
    <property type="protein sequence ID" value="OLN26583.1"/>
    <property type="molecule type" value="Genomic_DNA"/>
</dbReference>
<dbReference type="STRING" id="1888891.DSOL_4934"/>
<comment type="caution">
    <text evidence="1">The sequence shown here is derived from an EMBL/GenBank/DDBJ whole genome shotgun (WGS) entry which is preliminary data.</text>
</comment>
<proteinExistence type="predicted"/>
<dbReference type="AlphaFoldDB" id="A0A1Q8QGV6"/>
<organism evidence="1 2">
    <name type="scientific">Desulfosporosinus metallidurans</name>
    <dbReference type="NCBI Taxonomy" id="1888891"/>
    <lineage>
        <taxon>Bacteria</taxon>
        <taxon>Bacillati</taxon>
        <taxon>Bacillota</taxon>
        <taxon>Clostridia</taxon>
        <taxon>Eubacteriales</taxon>
        <taxon>Desulfitobacteriaceae</taxon>
        <taxon>Desulfosporosinus</taxon>
    </lineage>
</organism>
<protein>
    <submittedName>
        <fullName evidence="1">Uncharacterized protein</fullName>
    </submittedName>
</protein>